<dbReference type="Gene3D" id="1.10.10.10">
    <property type="entry name" value="Winged helix-like DNA-binding domain superfamily/Winged helix DNA-binding domain"/>
    <property type="match status" value="1"/>
</dbReference>
<name>A0ABM9AVW9_9BACT</name>
<evidence type="ECO:0000259" key="4">
    <source>
        <dbReference type="PROSITE" id="PS50987"/>
    </source>
</evidence>
<gene>
    <name evidence="5" type="ORF">LEM8419_00142</name>
</gene>
<dbReference type="InterPro" id="IPR001845">
    <property type="entry name" value="HTH_ArsR_DNA-bd_dom"/>
</dbReference>
<evidence type="ECO:0000313" key="6">
    <source>
        <dbReference type="Proteomes" id="UP000837803"/>
    </source>
</evidence>
<keyword evidence="1" id="KW-0805">Transcription regulation</keyword>
<feature type="domain" description="HTH arsR-type" evidence="4">
    <location>
        <begin position="8"/>
        <end position="106"/>
    </location>
</feature>
<dbReference type="NCBIfam" id="NF033788">
    <property type="entry name" value="HTH_metalloreg"/>
    <property type="match status" value="1"/>
</dbReference>
<dbReference type="InterPro" id="IPR036388">
    <property type="entry name" value="WH-like_DNA-bd_sf"/>
</dbReference>
<reference evidence="5" key="1">
    <citation type="submission" date="2021-12" db="EMBL/GenBank/DDBJ databases">
        <authorList>
            <person name="Rodrigo-Torres L."/>
            <person name="Arahal R. D."/>
            <person name="Lucena T."/>
        </authorList>
    </citation>
    <scope>NUCLEOTIDE SEQUENCE</scope>
    <source>
        <strain evidence="5">CECT 8419</strain>
    </source>
</reference>
<dbReference type="PANTHER" id="PTHR33154:SF15">
    <property type="entry name" value="REGULATORY PROTEIN ARSR"/>
    <property type="match status" value="1"/>
</dbReference>
<dbReference type="SMART" id="SM00418">
    <property type="entry name" value="HTH_ARSR"/>
    <property type="match status" value="1"/>
</dbReference>
<sequence>MGVTKHDSYTAEQNRIAALCKVLGHPARIAILQKLLATDCCICRDFTDEIDLAQPTISRHLQELKAAGLIAGTIEGTSVSYCINPERWREVWTVLQSFLSVGTEGITSCCDVAAEQEQSK</sequence>
<dbReference type="SUPFAM" id="SSF46785">
    <property type="entry name" value="Winged helix' DNA-binding domain"/>
    <property type="match status" value="1"/>
</dbReference>
<keyword evidence="6" id="KW-1185">Reference proteome</keyword>
<evidence type="ECO:0000256" key="1">
    <source>
        <dbReference type="ARBA" id="ARBA00023015"/>
    </source>
</evidence>
<dbReference type="PRINTS" id="PR00778">
    <property type="entry name" value="HTHARSR"/>
</dbReference>
<dbReference type="PANTHER" id="PTHR33154">
    <property type="entry name" value="TRANSCRIPTIONAL REGULATOR, ARSR FAMILY"/>
    <property type="match status" value="1"/>
</dbReference>
<dbReference type="Pfam" id="PF12840">
    <property type="entry name" value="HTH_20"/>
    <property type="match status" value="1"/>
</dbReference>
<dbReference type="RefSeq" id="WP_238749048.1">
    <property type="nucleotide sequence ID" value="NZ_CAKLPZ010000001.1"/>
</dbReference>
<evidence type="ECO:0000256" key="2">
    <source>
        <dbReference type="ARBA" id="ARBA00023125"/>
    </source>
</evidence>
<keyword evidence="2" id="KW-0238">DNA-binding</keyword>
<dbReference type="InterPro" id="IPR011991">
    <property type="entry name" value="ArsR-like_HTH"/>
</dbReference>
<protein>
    <recommendedName>
        <fullName evidence="4">HTH arsR-type domain-containing protein</fullName>
    </recommendedName>
</protein>
<dbReference type="PROSITE" id="PS50987">
    <property type="entry name" value="HTH_ARSR_2"/>
    <property type="match status" value="1"/>
</dbReference>
<dbReference type="CDD" id="cd00090">
    <property type="entry name" value="HTH_ARSR"/>
    <property type="match status" value="1"/>
</dbReference>
<evidence type="ECO:0000313" key="5">
    <source>
        <dbReference type="EMBL" id="CAH0998824.1"/>
    </source>
</evidence>
<proteinExistence type="predicted"/>
<comment type="caution">
    <text evidence="5">The sequence shown here is derived from an EMBL/GenBank/DDBJ whole genome shotgun (WGS) entry which is preliminary data.</text>
</comment>
<dbReference type="InterPro" id="IPR051081">
    <property type="entry name" value="HTH_MetalResp_TranReg"/>
</dbReference>
<evidence type="ECO:0000256" key="3">
    <source>
        <dbReference type="ARBA" id="ARBA00023163"/>
    </source>
</evidence>
<dbReference type="InterPro" id="IPR036390">
    <property type="entry name" value="WH_DNA-bd_sf"/>
</dbReference>
<accession>A0ABM9AVW9</accession>
<dbReference type="Proteomes" id="UP000837803">
    <property type="component" value="Unassembled WGS sequence"/>
</dbReference>
<keyword evidence="3" id="KW-0804">Transcription</keyword>
<organism evidence="5 6">
    <name type="scientific">Neolewinella maritima</name>
    <dbReference type="NCBI Taxonomy" id="1383882"/>
    <lineage>
        <taxon>Bacteria</taxon>
        <taxon>Pseudomonadati</taxon>
        <taxon>Bacteroidota</taxon>
        <taxon>Saprospiria</taxon>
        <taxon>Saprospirales</taxon>
        <taxon>Lewinellaceae</taxon>
        <taxon>Neolewinella</taxon>
    </lineage>
</organism>
<dbReference type="EMBL" id="CAKLPZ010000001">
    <property type="protein sequence ID" value="CAH0998824.1"/>
    <property type="molecule type" value="Genomic_DNA"/>
</dbReference>